<feature type="region of interest" description="Disordered" evidence="1">
    <location>
        <begin position="162"/>
        <end position="188"/>
    </location>
</feature>
<evidence type="ECO:0000256" key="1">
    <source>
        <dbReference type="SAM" id="MobiDB-lite"/>
    </source>
</evidence>
<dbReference type="AlphaFoldDB" id="A0A2P5VXX3"/>
<sequence>MGRPRKSETTSRLPTTTLPIGKKPNLEEMLSKFISVSENHFQNTEAAFKNQQVSIQGLKTQIGQLSKLIFELPQGSLPSNTEPNPREQLDTINVQDEEGFVKPEPEPRQETMVSKGQGEVGYNKNKSVNVEYKPRVSYPNATRKDRLDENFGELTLRVGDETITLQARNSGNASEDEGDRLTHSTKTDNMVQPTLQEMSLKKVHEPFSSNELRQNKLNTFPRQLKVRDKILLDVADPYIVTTTPNEEIPLMVLGILPFGTVKVPCCLHKERKPPYLLQRKGRERHLPRVQPQKFVTLSCSSPHGPISPRQKVSFPELGAALGLYTEEFKEENELHALTFHIHFSPSKCCTLWPLAASYNPSRSKEGERALASSTLMTPTFYGVCRTGTSSTLPISSPLRFSTRWSGIGRGSSPLAPT</sequence>
<accession>A0A2P5VXX3</accession>
<gene>
    <name evidence="2" type="ORF">GOBAR_AA37016</name>
</gene>
<feature type="region of interest" description="Disordered" evidence="1">
    <location>
        <begin position="101"/>
        <end position="122"/>
    </location>
</feature>
<evidence type="ECO:0000313" key="3">
    <source>
        <dbReference type="Proteomes" id="UP000239757"/>
    </source>
</evidence>
<dbReference type="OrthoDB" id="1725265at2759"/>
<organism evidence="2 3">
    <name type="scientific">Gossypium barbadense</name>
    <name type="common">Sea Island cotton</name>
    <name type="synonym">Hibiscus barbadensis</name>
    <dbReference type="NCBI Taxonomy" id="3634"/>
    <lineage>
        <taxon>Eukaryota</taxon>
        <taxon>Viridiplantae</taxon>
        <taxon>Streptophyta</taxon>
        <taxon>Embryophyta</taxon>
        <taxon>Tracheophyta</taxon>
        <taxon>Spermatophyta</taxon>
        <taxon>Magnoliopsida</taxon>
        <taxon>eudicotyledons</taxon>
        <taxon>Gunneridae</taxon>
        <taxon>Pentapetalae</taxon>
        <taxon>rosids</taxon>
        <taxon>malvids</taxon>
        <taxon>Malvales</taxon>
        <taxon>Malvaceae</taxon>
        <taxon>Malvoideae</taxon>
        <taxon>Gossypium</taxon>
    </lineage>
</organism>
<protein>
    <submittedName>
        <fullName evidence="2">Uncharacterized protein</fullName>
    </submittedName>
</protein>
<evidence type="ECO:0000313" key="2">
    <source>
        <dbReference type="EMBL" id="PPR83696.1"/>
    </source>
</evidence>
<reference evidence="2 3" key="1">
    <citation type="submission" date="2015-01" db="EMBL/GenBank/DDBJ databases">
        <title>Genome of allotetraploid Gossypium barbadense reveals genomic plasticity and fiber elongation in cotton evolution.</title>
        <authorList>
            <person name="Chen X."/>
            <person name="Liu X."/>
            <person name="Zhao B."/>
            <person name="Zheng H."/>
            <person name="Hu Y."/>
            <person name="Lu G."/>
            <person name="Yang C."/>
            <person name="Chen J."/>
            <person name="Shan C."/>
            <person name="Zhang L."/>
            <person name="Zhou Y."/>
            <person name="Wang L."/>
            <person name="Guo W."/>
            <person name="Bai Y."/>
            <person name="Ruan J."/>
            <person name="Shangguan X."/>
            <person name="Mao Y."/>
            <person name="Jiang J."/>
            <person name="Zhu Y."/>
            <person name="Lei J."/>
            <person name="Kang H."/>
            <person name="Chen S."/>
            <person name="He X."/>
            <person name="Wang R."/>
            <person name="Wang Y."/>
            <person name="Chen J."/>
            <person name="Wang L."/>
            <person name="Yu S."/>
            <person name="Wang B."/>
            <person name="Wei J."/>
            <person name="Song S."/>
            <person name="Lu X."/>
            <person name="Gao Z."/>
            <person name="Gu W."/>
            <person name="Deng X."/>
            <person name="Ma D."/>
            <person name="Wang S."/>
            <person name="Liang W."/>
            <person name="Fang L."/>
            <person name="Cai C."/>
            <person name="Zhu X."/>
            <person name="Zhou B."/>
            <person name="Zhang Y."/>
            <person name="Chen Z."/>
            <person name="Xu S."/>
            <person name="Zhu R."/>
            <person name="Wang S."/>
            <person name="Zhang T."/>
            <person name="Zhao G."/>
        </authorList>
    </citation>
    <scope>NUCLEOTIDE SEQUENCE [LARGE SCALE GENOMIC DNA]</scope>
    <source>
        <strain evidence="3">cv. Xinhai21</strain>
        <tissue evidence="2">Leaf</tissue>
    </source>
</reference>
<name>A0A2P5VXX3_GOSBA</name>
<dbReference type="EMBL" id="KZ670221">
    <property type="protein sequence ID" value="PPR83696.1"/>
    <property type="molecule type" value="Genomic_DNA"/>
</dbReference>
<proteinExistence type="predicted"/>
<dbReference type="Proteomes" id="UP000239757">
    <property type="component" value="Unassembled WGS sequence"/>
</dbReference>
<feature type="compositionally biased region" description="Polar residues" evidence="1">
    <location>
        <begin position="163"/>
        <end position="173"/>
    </location>
</feature>
<feature type="region of interest" description="Disordered" evidence="1">
    <location>
        <begin position="1"/>
        <end position="23"/>
    </location>
</feature>